<evidence type="ECO:0000313" key="1">
    <source>
        <dbReference type="EMBL" id="TQN49321.1"/>
    </source>
</evidence>
<name>A0A543PZ53_ACITH</name>
<proteinExistence type="predicted"/>
<accession>A0A543PZ53</accession>
<evidence type="ECO:0000313" key="2">
    <source>
        <dbReference type="Proteomes" id="UP000315403"/>
    </source>
</evidence>
<protein>
    <submittedName>
        <fullName evidence="1">Uncharacterized protein</fullName>
    </submittedName>
</protein>
<organism evidence="1 2">
    <name type="scientific">Acidithiobacillus thiooxidans ATCC 19377</name>
    <dbReference type="NCBI Taxonomy" id="637390"/>
    <lineage>
        <taxon>Bacteria</taxon>
        <taxon>Pseudomonadati</taxon>
        <taxon>Pseudomonadota</taxon>
        <taxon>Acidithiobacillia</taxon>
        <taxon>Acidithiobacillales</taxon>
        <taxon>Acidithiobacillaceae</taxon>
        <taxon>Acidithiobacillus</taxon>
    </lineage>
</organism>
<comment type="caution">
    <text evidence="1">The sequence shown here is derived from an EMBL/GenBank/DDBJ whole genome shotgun (WGS) entry which is preliminary data.</text>
</comment>
<gene>
    <name evidence="1" type="ORF">DLNHIDIE_03369</name>
</gene>
<dbReference type="AlphaFoldDB" id="A0A543PZ53"/>
<reference evidence="1 2" key="1">
    <citation type="submission" date="2019-03" db="EMBL/GenBank/DDBJ databases">
        <title>New insights into Acidothiobacillus thiooxidans sulfur metabolism through coupled gene expression, solution geochemistry, microscopy and spectroscopy analyses.</title>
        <authorList>
            <person name="Camacho D."/>
            <person name="Frazao R."/>
            <person name="Fouillen A."/>
            <person name="Nanci A."/>
            <person name="Lang B.F."/>
            <person name="Apte S.C."/>
            <person name="Baron C."/>
            <person name="Warren L.A."/>
        </authorList>
    </citation>
    <scope>NUCLEOTIDE SEQUENCE [LARGE SCALE GENOMIC DNA]</scope>
    <source>
        <strain evidence="1 2">ATCC 19377</strain>
    </source>
</reference>
<sequence>MLLTQIQRNLSAGFTHAALVAHLARRLRVYDNRSTVDPILADYRPPLLLEIEKCVILRQSVASLPWWAEILRDVAMGADLGVDEDALYR</sequence>
<dbReference type="EMBL" id="SZUV01000006">
    <property type="protein sequence ID" value="TQN49321.1"/>
    <property type="molecule type" value="Genomic_DNA"/>
</dbReference>
<dbReference type="Proteomes" id="UP000315403">
    <property type="component" value="Unassembled WGS sequence"/>
</dbReference>